<evidence type="ECO:0000313" key="3">
    <source>
        <dbReference type="EMBL" id="KOF77635.1"/>
    </source>
</evidence>
<feature type="repeat" description="ANK" evidence="1">
    <location>
        <begin position="500"/>
        <end position="532"/>
    </location>
</feature>
<sequence length="962" mass="107723">MEKYDEDLLDNPFFTALQNQHSALFDTVTTCRYTVCVPRHGAARTANLNEAEFEDHILIPTENEEGQNGHQLQRTVSGKTVYISNGQIHLQDNFANKLKINILFEETFYNAADESYRVLCVEQIFNSDLSKSESTQQFYRTPTTYKDCIELLWGDSTNRKTRENLDKVLQQFIYVYERLDVYNFRSIVDVASAQYTKSMQLLLRDPTLKSRARHNPVYMDCLKVAAETYVLHQLHKSLFGALTLCMASDDAEINKCTRNLKELQCHHLDIRESFINNIPIARKEIARLNKYSTPMGKLYCIQRLIAFLMRSPKSPASTPEGDSEALSDVMTSDDLLPLLIFIIVKSEIPNWCSNLAYVQHFNFSRASNKDEYSYYLATIEAALEQIRSGKVKIIPSTSSNIQWFDSSVDVVIGDTTNTVPSPIFESNKTPELSPTDIFFQHIEGGDENAVKVFLNRQNEMADQARRKLCHPLCSCDKCETLMRETRRDSSLVTPSTRDDRGYTALHVAAAAGHAELIDILVYHGASVDATDYMGLTPMHLACQKGFQSVTLLLVHFGCNLHLTDNDGNTPLHSCAANGHEECVKALVFSDCGNGKLNIDAVNDAGDTALHLAAKWGYENIVETLIENNARTDIRNRKKQFPMNCAHNTHIQQLLLSAPTDEMRQSYYAGRYSPERKTVPLYSSSIATSSVSSSNLYVEQSQTAINSKYRQQEKLFKAIKNHDVQLVRFYLGLSSDSENKLKTQQSLDSAMGIENLCHPLCQCEKCAVLQQSLKELLSQGYKLAKKQNDIDVNKHNCQGLTALHLAVQGNSLELAKTMLEAGAHINSLSEDGFTPLHLACMNDDIEMVELLLSYGAKVNLADHCGNSPLHHSCHRANIPLATMLLEHGARVNQRNHIGSTCLHEAVGTNNANLVALLLEAGANISLVNLLNLSPVHLAENQSIKHLLVSFLNTKEPQGSEAIF</sequence>
<proteinExistence type="predicted"/>
<dbReference type="Pfam" id="PF00023">
    <property type="entry name" value="Ank"/>
    <property type="match status" value="2"/>
</dbReference>
<dbReference type="Gene3D" id="1.20.1050.80">
    <property type="entry name" value="VPS9 domain"/>
    <property type="match status" value="1"/>
</dbReference>
<reference evidence="3" key="1">
    <citation type="submission" date="2015-07" db="EMBL/GenBank/DDBJ databases">
        <title>MeaNS - Measles Nucleotide Surveillance Program.</title>
        <authorList>
            <person name="Tran T."/>
            <person name="Druce J."/>
        </authorList>
    </citation>
    <scope>NUCLEOTIDE SEQUENCE</scope>
    <source>
        <strain evidence="3">UCB-OBI-ISO-001</strain>
        <tissue evidence="3">Gonad</tissue>
    </source>
</reference>
<dbReference type="PRINTS" id="PR01415">
    <property type="entry name" value="ANKYRIN"/>
</dbReference>
<dbReference type="EMBL" id="KQ421368">
    <property type="protein sequence ID" value="KOF77635.1"/>
    <property type="molecule type" value="Genomic_DNA"/>
</dbReference>
<dbReference type="PANTHER" id="PTHR24170:SF2">
    <property type="entry name" value="ANKYRIN REPEAT DOMAIN-CONTAINING PROTEIN 27"/>
    <property type="match status" value="1"/>
</dbReference>
<feature type="repeat" description="ANK" evidence="1">
    <location>
        <begin position="604"/>
        <end position="636"/>
    </location>
</feature>
<dbReference type="SUPFAM" id="SSF109993">
    <property type="entry name" value="VPS9 domain"/>
    <property type="match status" value="1"/>
</dbReference>
<dbReference type="Pfam" id="PF12796">
    <property type="entry name" value="Ank_2"/>
    <property type="match status" value="2"/>
</dbReference>
<dbReference type="GO" id="GO:0030133">
    <property type="term" value="C:transport vesicle"/>
    <property type="evidence" value="ECO:0007669"/>
    <property type="project" value="TreeGrafter"/>
</dbReference>
<dbReference type="InterPro" id="IPR002110">
    <property type="entry name" value="Ankyrin_rpt"/>
</dbReference>
<feature type="repeat" description="ANK" evidence="1">
    <location>
        <begin position="830"/>
        <end position="862"/>
    </location>
</feature>
<feature type="repeat" description="ANK" evidence="1">
    <location>
        <begin position="863"/>
        <end position="895"/>
    </location>
</feature>
<dbReference type="AlphaFoldDB" id="A0A0L8GM33"/>
<keyword evidence="1" id="KW-0040">ANK repeat</keyword>
<dbReference type="PANTHER" id="PTHR24170">
    <property type="entry name" value="ANKYRIN REPEAT DOMAIN-CONTAINING PROTEIN 27"/>
    <property type="match status" value="1"/>
</dbReference>
<dbReference type="GO" id="GO:0043005">
    <property type="term" value="C:neuron projection"/>
    <property type="evidence" value="ECO:0007669"/>
    <property type="project" value="TreeGrafter"/>
</dbReference>
<dbReference type="Gene3D" id="1.25.40.20">
    <property type="entry name" value="Ankyrin repeat-containing domain"/>
    <property type="match status" value="3"/>
</dbReference>
<dbReference type="InterPro" id="IPR003123">
    <property type="entry name" value="VPS9"/>
</dbReference>
<evidence type="ECO:0000259" key="2">
    <source>
        <dbReference type="PROSITE" id="PS51205"/>
    </source>
</evidence>
<dbReference type="GO" id="GO:0048812">
    <property type="term" value="P:neuron projection morphogenesis"/>
    <property type="evidence" value="ECO:0007669"/>
    <property type="project" value="TreeGrafter"/>
</dbReference>
<feature type="repeat" description="ANK" evidence="1">
    <location>
        <begin position="566"/>
        <end position="587"/>
    </location>
</feature>
<dbReference type="InterPro" id="IPR051248">
    <property type="entry name" value="UPF0507/Ank_repeat_27"/>
</dbReference>
<dbReference type="GO" id="GO:0005886">
    <property type="term" value="C:plasma membrane"/>
    <property type="evidence" value="ECO:0007669"/>
    <property type="project" value="TreeGrafter"/>
</dbReference>
<dbReference type="InterPro" id="IPR036770">
    <property type="entry name" value="Ankyrin_rpt-contain_sf"/>
</dbReference>
<gene>
    <name evidence="3" type="ORF">OCBIM_22031871mg</name>
</gene>
<dbReference type="PROSITE" id="PS50088">
    <property type="entry name" value="ANK_REPEAT"/>
    <property type="match status" value="8"/>
</dbReference>
<dbReference type="PROSITE" id="PS51205">
    <property type="entry name" value="VPS9"/>
    <property type="match status" value="1"/>
</dbReference>
<dbReference type="GO" id="GO:0097422">
    <property type="term" value="C:tubular endosome"/>
    <property type="evidence" value="ECO:0007669"/>
    <property type="project" value="TreeGrafter"/>
</dbReference>
<dbReference type="SUPFAM" id="SSF48403">
    <property type="entry name" value="Ankyrin repeat"/>
    <property type="match status" value="2"/>
</dbReference>
<feature type="repeat" description="ANK" evidence="1">
    <location>
        <begin position="797"/>
        <end position="829"/>
    </location>
</feature>
<dbReference type="PROSITE" id="PS50297">
    <property type="entry name" value="ANK_REP_REGION"/>
    <property type="match status" value="8"/>
</dbReference>
<dbReference type="GO" id="GO:0000149">
    <property type="term" value="F:SNARE binding"/>
    <property type="evidence" value="ECO:0007669"/>
    <property type="project" value="TreeGrafter"/>
</dbReference>
<dbReference type="Pfam" id="PF13857">
    <property type="entry name" value="Ank_5"/>
    <property type="match status" value="1"/>
</dbReference>
<dbReference type="InterPro" id="IPR037191">
    <property type="entry name" value="VPS9_dom_sf"/>
</dbReference>
<organism evidence="3">
    <name type="scientific">Octopus bimaculoides</name>
    <name type="common">California two-spotted octopus</name>
    <dbReference type="NCBI Taxonomy" id="37653"/>
    <lineage>
        <taxon>Eukaryota</taxon>
        <taxon>Metazoa</taxon>
        <taxon>Spiralia</taxon>
        <taxon>Lophotrochozoa</taxon>
        <taxon>Mollusca</taxon>
        <taxon>Cephalopoda</taxon>
        <taxon>Coleoidea</taxon>
        <taxon>Octopodiformes</taxon>
        <taxon>Octopoda</taxon>
        <taxon>Incirrata</taxon>
        <taxon>Octopodidae</taxon>
        <taxon>Octopus</taxon>
    </lineage>
</organism>
<dbReference type="GO" id="GO:0005769">
    <property type="term" value="C:early endosome"/>
    <property type="evidence" value="ECO:0007669"/>
    <property type="project" value="TreeGrafter"/>
</dbReference>
<feature type="domain" description="VPS9" evidence="2">
    <location>
        <begin position="247"/>
        <end position="395"/>
    </location>
</feature>
<accession>A0A0L8GM33</accession>
<dbReference type="GO" id="GO:0005085">
    <property type="term" value="F:guanyl-nucleotide exchange factor activity"/>
    <property type="evidence" value="ECO:0007669"/>
    <property type="project" value="TreeGrafter"/>
</dbReference>
<dbReference type="OrthoDB" id="411646at2759"/>
<evidence type="ECO:0000256" key="1">
    <source>
        <dbReference type="PROSITE-ProRule" id="PRU00023"/>
    </source>
</evidence>
<dbReference type="CDD" id="cd22885">
    <property type="entry name" value="ANKRD27_zf1"/>
    <property type="match status" value="1"/>
</dbReference>
<protein>
    <recommendedName>
        <fullName evidence="2">VPS9 domain-containing protein</fullName>
    </recommendedName>
</protein>
<dbReference type="KEGG" id="obi:106876154"/>
<dbReference type="Pfam" id="PF02204">
    <property type="entry name" value="VPS9"/>
    <property type="match status" value="1"/>
</dbReference>
<dbReference type="STRING" id="37653.A0A0L8GM33"/>
<dbReference type="GO" id="GO:0045022">
    <property type="term" value="P:early endosome to late endosome transport"/>
    <property type="evidence" value="ECO:0007669"/>
    <property type="project" value="TreeGrafter"/>
</dbReference>
<feature type="repeat" description="ANK" evidence="1">
    <location>
        <begin position="533"/>
        <end position="565"/>
    </location>
</feature>
<feature type="repeat" description="ANK" evidence="1">
    <location>
        <begin position="896"/>
        <end position="928"/>
    </location>
</feature>
<dbReference type="GO" id="GO:0005770">
    <property type="term" value="C:late endosome"/>
    <property type="evidence" value="ECO:0007669"/>
    <property type="project" value="TreeGrafter"/>
</dbReference>
<dbReference type="SMART" id="SM00167">
    <property type="entry name" value="VPS9"/>
    <property type="match status" value="1"/>
</dbReference>
<name>A0A0L8GM33_OCTBM</name>
<dbReference type="SMART" id="SM00248">
    <property type="entry name" value="ANK"/>
    <property type="match status" value="8"/>
</dbReference>
<dbReference type="OMA" id="WIVCVPR"/>